<evidence type="ECO:0000256" key="2">
    <source>
        <dbReference type="ARBA" id="ARBA00004167"/>
    </source>
</evidence>
<keyword evidence="13" id="KW-0325">Glycoprotein</keyword>
<dbReference type="Proteomes" id="UP000807353">
    <property type="component" value="Unassembled WGS sequence"/>
</dbReference>
<dbReference type="AlphaFoldDB" id="A0A9P5YFH4"/>
<dbReference type="InterPro" id="IPR001128">
    <property type="entry name" value="Cyt_P450"/>
</dbReference>
<accession>A0A9P5YFH4</accession>
<evidence type="ECO:0000256" key="13">
    <source>
        <dbReference type="ARBA" id="ARBA00023180"/>
    </source>
</evidence>
<dbReference type="InterPro" id="IPR002401">
    <property type="entry name" value="Cyt_P450_E_grp-I"/>
</dbReference>
<dbReference type="PRINTS" id="PR00463">
    <property type="entry name" value="EP450I"/>
</dbReference>
<keyword evidence="10 14" id="KW-0408">Iron</keyword>
<evidence type="ECO:0000256" key="8">
    <source>
        <dbReference type="ARBA" id="ARBA00022989"/>
    </source>
</evidence>
<evidence type="ECO:0000256" key="3">
    <source>
        <dbReference type="ARBA" id="ARBA00005179"/>
    </source>
</evidence>
<dbReference type="PANTHER" id="PTHR46300">
    <property type="entry name" value="P450, PUTATIVE (EUROFUNG)-RELATED-RELATED"/>
    <property type="match status" value="1"/>
</dbReference>
<gene>
    <name evidence="15" type="ORF">BDZ94DRAFT_1246462</name>
</gene>
<dbReference type="GO" id="GO:0005506">
    <property type="term" value="F:iron ion binding"/>
    <property type="evidence" value="ECO:0007669"/>
    <property type="project" value="InterPro"/>
</dbReference>
<comment type="subcellular location">
    <subcellularLocation>
        <location evidence="2">Membrane</location>
        <topology evidence="2">Single-pass membrane protein</topology>
    </subcellularLocation>
</comment>
<evidence type="ECO:0000256" key="4">
    <source>
        <dbReference type="ARBA" id="ARBA00010617"/>
    </source>
</evidence>
<comment type="cofactor">
    <cofactor evidence="1 14">
        <name>heme</name>
        <dbReference type="ChEBI" id="CHEBI:30413"/>
    </cofactor>
</comment>
<feature type="binding site" description="axial binding residue" evidence="14">
    <location>
        <position position="396"/>
    </location>
    <ligand>
        <name>heme</name>
        <dbReference type="ChEBI" id="CHEBI:30413"/>
    </ligand>
    <ligandPart>
        <name>Fe</name>
        <dbReference type="ChEBI" id="CHEBI:18248"/>
    </ligandPart>
</feature>
<evidence type="ECO:0000256" key="14">
    <source>
        <dbReference type="PIRSR" id="PIRSR602401-1"/>
    </source>
</evidence>
<dbReference type="CDD" id="cd11065">
    <property type="entry name" value="CYP64-like"/>
    <property type="match status" value="1"/>
</dbReference>
<keyword evidence="6" id="KW-0812">Transmembrane</keyword>
<sequence>MIGNFFEIPSEHYWLKFDEWVQKFGPICSFTTFGKTVIIVGSPKVAADLLDRRSAIYSGRPRWVFASEILARNMHVGTINAGEKHRRFRRAIHAGLHPKAIASYHSIEEREARAFLRDVSRRPEDFRNSIKRYTAAVILGTMYGHQVTTFDRDRFAKRVFKSASRFAGSLAPGAFMVDILPLLRYFPAWVPGTSWQRKAKEWAKDDQNLYIELREAARVNHLTQPSFISEGLNESEYGVSEEELAYIGGTISQTPDTLMAVTSGFMLAMTKWPEIQQRAQAEIDAVVGRERFPTFSDRERLPYTVALVKEVCRWRPVAPLSVPHASTQDDEYMGYFIPKGTTIISSIWSIHRDKGVYAEPEAFNPDRFLDENGREQNTEESRVLGHHLYGFGRRLCPGATMADHAIWVFVAHALWGLKVQPFCDEKGQEIYPTVDPLSFTSGGEASHPRPFKCRIELREGVREILDDIYEHEPDVLSD</sequence>
<comment type="caution">
    <text evidence="15">The sequence shown here is derived from an EMBL/GenBank/DDBJ whole genome shotgun (WGS) entry which is preliminary data.</text>
</comment>
<evidence type="ECO:0000256" key="6">
    <source>
        <dbReference type="ARBA" id="ARBA00022692"/>
    </source>
</evidence>
<dbReference type="GO" id="GO:0020037">
    <property type="term" value="F:heme binding"/>
    <property type="evidence" value="ECO:0007669"/>
    <property type="project" value="InterPro"/>
</dbReference>
<comment type="pathway">
    <text evidence="3">Secondary metabolite biosynthesis.</text>
</comment>
<dbReference type="OrthoDB" id="1103324at2759"/>
<dbReference type="InterPro" id="IPR036396">
    <property type="entry name" value="Cyt_P450_sf"/>
</dbReference>
<dbReference type="SUPFAM" id="SSF48264">
    <property type="entry name" value="Cytochrome P450"/>
    <property type="match status" value="1"/>
</dbReference>
<keyword evidence="12" id="KW-0472">Membrane</keyword>
<evidence type="ECO:0000256" key="10">
    <source>
        <dbReference type="ARBA" id="ARBA00023004"/>
    </source>
</evidence>
<keyword evidence="16" id="KW-1185">Reference proteome</keyword>
<dbReference type="GO" id="GO:0016705">
    <property type="term" value="F:oxidoreductase activity, acting on paired donors, with incorporation or reduction of molecular oxygen"/>
    <property type="evidence" value="ECO:0007669"/>
    <property type="project" value="InterPro"/>
</dbReference>
<evidence type="ECO:0000313" key="15">
    <source>
        <dbReference type="EMBL" id="KAF9468304.1"/>
    </source>
</evidence>
<dbReference type="GO" id="GO:0004497">
    <property type="term" value="F:monooxygenase activity"/>
    <property type="evidence" value="ECO:0007669"/>
    <property type="project" value="UniProtKB-KW"/>
</dbReference>
<organism evidence="15 16">
    <name type="scientific">Collybia nuda</name>
    <dbReference type="NCBI Taxonomy" id="64659"/>
    <lineage>
        <taxon>Eukaryota</taxon>
        <taxon>Fungi</taxon>
        <taxon>Dikarya</taxon>
        <taxon>Basidiomycota</taxon>
        <taxon>Agaricomycotina</taxon>
        <taxon>Agaricomycetes</taxon>
        <taxon>Agaricomycetidae</taxon>
        <taxon>Agaricales</taxon>
        <taxon>Tricholomatineae</taxon>
        <taxon>Clitocybaceae</taxon>
        <taxon>Collybia</taxon>
    </lineage>
</organism>
<dbReference type="EMBL" id="MU150233">
    <property type="protein sequence ID" value="KAF9468304.1"/>
    <property type="molecule type" value="Genomic_DNA"/>
</dbReference>
<protein>
    <submittedName>
        <fullName evidence="15">Cytochrome P450</fullName>
    </submittedName>
</protein>
<evidence type="ECO:0000256" key="9">
    <source>
        <dbReference type="ARBA" id="ARBA00023002"/>
    </source>
</evidence>
<reference evidence="15" key="1">
    <citation type="submission" date="2020-11" db="EMBL/GenBank/DDBJ databases">
        <authorList>
            <consortium name="DOE Joint Genome Institute"/>
            <person name="Ahrendt S."/>
            <person name="Riley R."/>
            <person name="Andreopoulos W."/>
            <person name="Labutti K."/>
            <person name="Pangilinan J."/>
            <person name="Ruiz-Duenas F.J."/>
            <person name="Barrasa J.M."/>
            <person name="Sanchez-Garcia M."/>
            <person name="Camarero S."/>
            <person name="Miyauchi S."/>
            <person name="Serrano A."/>
            <person name="Linde D."/>
            <person name="Babiker R."/>
            <person name="Drula E."/>
            <person name="Ayuso-Fernandez I."/>
            <person name="Pacheco R."/>
            <person name="Padilla G."/>
            <person name="Ferreira P."/>
            <person name="Barriuso J."/>
            <person name="Kellner H."/>
            <person name="Castanera R."/>
            <person name="Alfaro M."/>
            <person name="Ramirez L."/>
            <person name="Pisabarro A.G."/>
            <person name="Kuo A."/>
            <person name="Tritt A."/>
            <person name="Lipzen A."/>
            <person name="He G."/>
            <person name="Yan M."/>
            <person name="Ng V."/>
            <person name="Cullen D."/>
            <person name="Martin F."/>
            <person name="Rosso M.-N."/>
            <person name="Henrissat B."/>
            <person name="Hibbett D."/>
            <person name="Martinez A.T."/>
            <person name="Grigoriev I.V."/>
        </authorList>
    </citation>
    <scope>NUCLEOTIDE SEQUENCE</scope>
    <source>
        <strain evidence="15">CBS 247.69</strain>
    </source>
</reference>
<dbReference type="GO" id="GO:0016020">
    <property type="term" value="C:membrane"/>
    <property type="evidence" value="ECO:0007669"/>
    <property type="project" value="UniProtKB-SubCell"/>
</dbReference>
<dbReference type="Pfam" id="PF00067">
    <property type="entry name" value="p450"/>
    <property type="match status" value="1"/>
</dbReference>
<keyword evidence="5 14" id="KW-0349">Heme</keyword>
<keyword evidence="9" id="KW-0560">Oxidoreductase</keyword>
<dbReference type="PANTHER" id="PTHR46300:SF2">
    <property type="entry name" value="CYTOCHROME P450 MONOOXYGENASE ALNH-RELATED"/>
    <property type="match status" value="1"/>
</dbReference>
<evidence type="ECO:0000256" key="7">
    <source>
        <dbReference type="ARBA" id="ARBA00022723"/>
    </source>
</evidence>
<name>A0A9P5YFH4_9AGAR</name>
<keyword evidence="8" id="KW-1133">Transmembrane helix</keyword>
<evidence type="ECO:0000313" key="16">
    <source>
        <dbReference type="Proteomes" id="UP000807353"/>
    </source>
</evidence>
<evidence type="ECO:0000256" key="11">
    <source>
        <dbReference type="ARBA" id="ARBA00023033"/>
    </source>
</evidence>
<proteinExistence type="inferred from homology"/>
<evidence type="ECO:0000256" key="1">
    <source>
        <dbReference type="ARBA" id="ARBA00001971"/>
    </source>
</evidence>
<keyword evidence="11" id="KW-0503">Monooxygenase</keyword>
<dbReference type="Gene3D" id="1.10.630.10">
    <property type="entry name" value="Cytochrome P450"/>
    <property type="match status" value="1"/>
</dbReference>
<comment type="similarity">
    <text evidence="4">Belongs to the cytochrome P450 family.</text>
</comment>
<keyword evidence="7 14" id="KW-0479">Metal-binding</keyword>
<dbReference type="InterPro" id="IPR050364">
    <property type="entry name" value="Cytochrome_P450_fung"/>
</dbReference>
<evidence type="ECO:0000256" key="5">
    <source>
        <dbReference type="ARBA" id="ARBA00022617"/>
    </source>
</evidence>
<evidence type="ECO:0000256" key="12">
    <source>
        <dbReference type="ARBA" id="ARBA00023136"/>
    </source>
</evidence>